<dbReference type="InterPro" id="IPR036388">
    <property type="entry name" value="WH-like_DNA-bd_sf"/>
</dbReference>
<dbReference type="InterPro" id="IPR052362">
    <property type="entry name" value="HTH-GbsR_regulator"/>
</dbReference>
<feature type="domain" description="HTH marR-type" evidence="4">
    <location>
        <begin position="33"/>
        <end position="93"/>
    </location>
</feature>
<keyword evidence="3" id="KW-0804">Transcription</keyword>
<sequence length="176" mass="19341">MADDAPPATALTDDERATLLEVVEHLAMVMTESGLPRMPARVFAYVLADDAEIYTAGELSEGLRVSPAAISGAVRYLVNVGLLAKQRLPGDRRDHYRVFDEDVFGAMIAQRAPVLGRWSDAFGRAVEVLGADRPGGRRLADGVLFFEFMQEDQQDVLARWHAYRAAHGGQRTVGDR</sequence>
<protein>
    <submittedName>
        <fullName evidence="5">MarR family transcriptional regulator</fullName>
    </submittedName>
</protein>
<dbReference type="KEGG" id="sgrg:L0C25_09625"/>
<dbReference type="InterPro" id="IPR000835">
    <property type="entry name" value="HTH_MarR-typ"/>
</dbReference>
<keyword evidence="2" id="KW-0238">DNA-binding</keyword>
<dbReference type="RefSeq" id="WP_271636276.1">
    <property type="nucleotide sequence ID" value="NZ_CP094970.1"/>
</dbReference>
<dbReference type="Pfam" id="PF12802">
    <property type="entry name" value="MarR_2"/>
    <property type="match status" value="1"/>
</dbReference>
<keyword evidence="6" id="KW-1185">Reference proteome</keyword>
<accession>A0AA46TL63</accession>
<dbReference type="Proteomes" id="UP001164390">
    <property type="component" value="Chromosome"/>
</dbReference>
<dbReference type="GO" id="GO:0003700">
    <property type="term" value="F:DNA-binding transcription factor activity"/>
    <property type="evidence" value="ECO:0007669"/>
    <property type="project" value="InterPro"/>
</dbReference>
<dbReference type="GO" id="GO:0003677">
    <property type="term" value="F:DNA binding"/>
    <property type="evidence" value="ECO:0007669"/>
    <property type="project" value="UniProtKB-KW"/>
</dbReference>
<dbReference type="EMBL" id="CP094970">
    <property type="protein sequence ID" value="UYM07311.1"/>
    <property type="molecule type" value="Genomic_DNA"/>
</dbReference>
<organism evidence="5 6">
    <name type="scientific">Solicola gregarius</name>
    <dbReference type="NCBI Taxonomy" id="2908642"/>
    <lineage>
        <taxon>Bacteria</taxon>
        <taxon>Bacillati</taxon>
        <taxon>Actinomycetota</taxon>
        <taxon>Actinomycetes</taxon>
        <taxon>Propionibacteriales</taxon>
        <taxon>Nocardioidaceae</taxon>
        <taxon>Solicola</taxon>
    </lineage>
</organism>
<dbReference type="AlphaFoldDB" id="A0AA46TL63"/>
<evidence type="ECO:0000313" key="6">
    <source>
        <dbReference type="Proteomes" id="UP001164390"/>
    </source>
</evidence>
<evidence type="ECO:0000256" key="1">
    <source>
        <dbReference type="ARBA" id="ARBA00023015"/>
    </source>
</evidence>
<dbReference type="InterPro" id="IPR036390">
    <property type="entry name" value="WH_DNA-bd_sf"/>
</dbReference>
<evidence type="ECO:0000259" key="4">
    <source>
        <dbReference type="Pfam" id="PF12802"/>
    </source>
</evidence>
<keyword evidence="1" id="KW-0805">Transcription regulation</keyword>
<evidence type="ECO:0000313" key="5">
    <source>
        <dbReference type="EMBL" id="UYM07311.1"/>
    </source>
</evidence>
<dbReference type="PANTHER" id="PTHR38465">
    <property type="entry name" value="HTH-TYPE TRANSCRIPTIONAL REGULATOR MJ1563-RELATED"/>
    <property type="match status" value="1"/>
</dbReference>
<evidence type="ECO:0000256" key="3">
    <source>
        <dbReference type="ARBA" id="ARBA00023163"/>
    </source>
</evidence>
<dbReference type="PANTHER" id="PTHR38465:SF2">
    <property type="entry name" value="HTH-TYPE TRANSCRIPTIONAL REGULATOR MMPR5"/>
    <property type="match status" value="1"/>
</dbReference>
<proteinExistence type="predicted"/>
<evidence type="ECO:0000256" key="2">
    <source>
        <dbReference type="ARBA" id="ARBA00023125"/>
    </source>
</evidence>
<name>A0AA46TL63_9ACTN</name>
<reference evidence="5" key="1">
    <citation type="submission" date="2022-01" db="EMBL/GenBank/DDBJ databases">
        <title>Nocardioidaceae gen. sp. A5X3R13.</title>
        <authorList>
            <person name="Lopez Marin M.A."/>
            <person name="Uhlik O."/>
        </authorList>
    </citation>
    <scope>NUCLEOTIDE SEQUENCE</scope>
    <source>
        <strain evidence="5">A5X3R13</strain>
    </source>
</reference>
<dbReference type="SUPFAM" id="SSF46785">
    <property type="entry name" value="Winged helix' DNA-binding domain"/>
    <property type="match status" value="1"/>
</dbReference>
<dbReference type="Gene3D" id="1.10.10.10">
    <property type="entry name" value="Winged helix-like DNA-binding domain superfamily/Winged helix DNA-binding domain"/>
    <property type="match status" value="1"/>
</dbReference>
<gene>
    <name evidence="5" type="ORF">L0C25_09625</name>
</gene>